<keyword evidence="10 11" id="KW-0234">DNA repair</keyword>
<dbReference type="InterPro" id="IPR020588">
    <property type="entry name" value="RecA_ATP-bd"/>
</dbReference>
<feature type="binding site" evidence="11">
    <location>
        <begin position="95"/>
        <end position="102"/>
    </location>
    <ligand>
        <name>ATP</name>
        <dbReference type="ChEBI" id="CHEBI:30616"/>
    </ligand>
</feature>
<comment type="caution">
    <text evidence="15">The sequence shown here is derived from an EMBL/GenBank/DDBJ whole genome shotgun (WGS) entry which is preliminary data.</text>
</comment>
<dbReference type="GO" id="GO:0005524">
    <property type="term" value="F:ATP binding"/>
    <property type="evidence" value="ECO:0007669"/>
    <property type="project" value="UniProtKB-UniRule"/>
</dbReference>
<evidence type="ECO:0000256" key="6">
    <source>
        <dbReference type="ARBA" id="ARBA00022833"/>
    </source>
</evidence>
<keyword evidence="9 11" id="KW-0238">DNA-binding</keyword>
<organism evidence="15 16">
    <name type="scientific">Balneicella halophila</name>
    <dbReference type="NCBI Taxonomy" id="1537566"/>
    <lineage>
        <taxon>Bacteria</taxon>
        <taxon>Pseudomonadati</taxon>
        <taxon>Bacteroidota</taxon>
        <taxon>Bacteroidia</taxon>
        <taxon>Bacteroidales</taxon>
        <taxon>Balneicellaceae</taxon>
        <taxon>Balneicella</taxon>
    </lineage>
</organism>
<dbReference type="GO" id="GO:0008270">
    <property type="term" value="F:zinc ion binding"/>
    <property type="evidence" value="ECO:0007669"/>
    <property type="project" value="UniProtKB-KW"/>
</dbReference>
<comment type="function">
    <text evidence="13">DNA-dependent ATPase involved in processing of recombination intermediates, plays a role in repairing DNA breaks. Stimulates the branch migration of RecA-mediated strand transfer reactions, allowing the 3' invading strand to extend heteroduplex DNA faster. Binds ssDNA in the presence of ADP but not other nucleotides, has ATPase activity that is stimulated by ssDNA and various branched DNA structures, but inhibited by SSB. Does not have RecA's homology-searching function.</text>
</comment>
<dbReference type="Pfam" id="PF13541">
    <property type="entry name" value="ChlI"/>
    <property type="match status" value="1"/>
</dbReference>
<dbReference type="GO" id="GO:0005829">
    <property type="term" value="C:cytosol"/>
    <property type="evidence" value="ECO:0007669"/>
    <property type="project" value="TreeGrafter"/>
</dbReference>
<evidence type="ECO:0000256" key="11">
    <source>
        <dbReference type="HAMAP-Rule" id="MF_01498"/>
    </source>
</evidence>
<dbReference type="GO" id="GO:0140664">
    <property type="term" value="F:ATP-dependent DNA damage sensor activity"/>
    <property type="evidence" value="ECO:0007669"/>
    <property type="project" value="InterPro"/>
</dbReference>
<dbReference type="PANTHER" id="PTHR32472">
    <property type="entry name" value="DNA REPAIR PROTEIN RADA"/>
    <property type="match status" value="1"/>
</dbReference>
<dbReference type="GO" id="GO:0000725">
    <property type="term" value="P:recombinational repair"/>
    <property type="evidence" value="ECO:0007669"/>
    <property type="project" value="UniProtKB-UniRule"/>
</dbReference>
<dbReference type="SUPFAM" id="SSF54211">
    <property type="entry name" value="Ribosomal protein S5 domain 2-like"/>
    <property type="match status" value="1"/>
</dbReference>
<evidence type="ECO:0000259" key="14">
    <source>
        <dbReference type="PROSITE" id="PS50162"/>
    </source>
</evidence>
<comment type="domain">
    <text evidence="11">The middle region has homology to RecA with ATPase motifs including the RadA KNRFG motif, while the C-terminus is homologous to Lon protease.</text>
</comment>
<dbReference type="PROSITE" id="PS50162">
    <property type="entry name" value="RECA_2"/>
    <property type="match status" value="1"/>
</dbReference>
<dbReference type="NCBIfam" id="TIGR00416">
    <property type="entry name" value="sms"/>
    <property type="match status" value="1"/>
</dbReference>
<dbReference type="InterPro" id="IPR014721">
    <property type="entry name" value="Ribsml_uS5_D2-typ_fold_subgr"/>
</dbReference>
<gene>
    <name evidence="11" type="primary">radA</name>
    <name evidence="15" type="ORF">C7377_0382</name>
</gene>
<evidence type="ECO:0000256" key="2">
    <source>
        <dbReference type="ARBA" id="ARBA00022741"/>
    </source>
</evidence>
<evidence type="ECO:0000256" key="8">
    <source>
        <dbReference type="ARBA" id="ARBA00023016"/>
    </source>
</evidence>
<reference evidence="15 16" key="1">
    <citation type="submission" date="2018-05" db="EMBL/GenBank/DDBJ databases">
        <title>Genomic Encyclopedia of Type Strains, Phase IV (KMG-IV): sequencing the most valuable type-strain genomes for metagenomic binning, comparative biology and taxonomic classification.</title>
        <authorList>
            <person name="Goeker M."/>
        </authorList>
    </citation>
    <scope>NUCLEOTIDE SEQUENCE [LARGE SCALE GENOMIC DNA]</scope>
    <source>
        <strain evidence="15 16">DSM 28579</strain>
    </source>
</reference>
<name>A0A7L4UST8_BALHA</name>
<dbReference type="OrthoDB" id="9803906at2"/>
<protein>
    <recommendedName>
        <fullName evidence="11 12">DNA repair protein RadA</fullName>
    </recommendedName>
</protein>
<dbReference type="PRINTS" id="PR01874">
    <property type="entry name" value="DNAREPAIRADA"/>
</dbReference>
<evidence type="ECO:0000256" key="5">
    <source>
        <dbReference type="ARBA" id="ARBA00022801"/>
    </source>
</evidence>
<dbReference type="InterPro" id="IPR027417">
    <property type="entry name" value="P-loop_NTPase"/>
</dbReference>
<dbReference type="Gene3D" id="3.30.230.10">
    <property type="match status" value="1"/>
</dbReference>
<dbReference type="RefSeq" id="WP_116495643.1">
    <property type="nucleotide sequence ID" value="NZ_QENZ01000003.1"/>
</dbReference>
<evidence type="ECO:0000256" key="4">
    <source>
        <dbReference type="ARBA" id="ARBA00022771"/>
    </source>
</evidence>
<evidence type="ECO:0000256" key="1">
    <source>
        <dbReference type="ARBA" id="ARBA00022723"/>
    </source>
</evidence>
<comment type="similarity">
    <text evidence="11 13">Belongs to the RecA family. RadA subfamily.</text>
</comment>
<keyword evidence="8 11" id="KW-0346">Stress response</keyword>
<dbReference type="HAMAP" id="MF_01498">
    <property type="entry name" value="RadA_bact"/>
    <property type="match status" value="1"/>
</dbReference>
<evidence type="ECO:0000313" key="16">
    <source>
        <dbReference type="Proteomes" id="UP000251835"/>
    </source>
</evidence>
<dbReference type="FunFam" id="3.40.50.300:FF:000050">
    <property type="entry name" value="DNA repair protein RadA"/>
    <property type="match status" value="1"/>
</dbReference>
<dbReference type="SUPFAM" id="SSF52540">
    <property type="entry name" value="P-loop containing nucleoside triphosphate hydrolases"/>
    <property type="match status" value="1"/>
</dbReference>
<dbReference type="GO" id="GO:0003684">
    <property type="term" value="F:damaged DNA binding"/>
    <property type="evidence" value="ECO:0007669"/>
    <property type="project" value="InterPro"/>
</dbReference>
<dbReference type="Proteomes" id="UP000251835">
    <property type="component" value="Unassembled WGS sequence"/>
</dbReference>
<evidence type="ECO:0000256" key="13">
    <source>
        <dbReference type="RuleBase" id="RU003555"/>
    </source>
</evidence>
<keyword evidence="6 13" id="KW-0862">Zinc</keyword>
<keyword evidence="7 11" id="KW-0067">ATP-binding</keyword>
<dbReference type="CDD" id="cd01121">
    <property type="entry name" value="RadA_SMS_N"/>
    <property type="match status" value="1"/>
</dbReference>
<evidence type="ECO:0000256" key="10">
    <source>
        <dbReference type="ARBA" id="ARBA00023204"/>
    </source>
</evidence>
<evidence type="ECO:0000256" key="3">
    <source>
        <dbReference type="ARBA" id="ARBA00022763"/>
    </source>
</evidence>
<feature type="domain" description="RecA family profile 1" evidence="14">
    <location>
        <begin position="66"/>
        <end position="213"/>
    </location>
</feature>
<keyword evidence="4 13" id="KW-0863">Zinc-finger</keyword>
<dbReference type="Pfam" id="PF18073">
    <property type="entry name" value="Zn_ribbon_LapB"/>
    <property type="match status" value="1"/>
</dbReference>
<keyword evidence="1 11" id="KW-0479">Metal-binding</keyword>
<evidence type="ECO:0000313" key="15">
    <source>
        <dbReference type="EMBL" id="PVX52084.1"/>
    </source>
</evidence>
<evidence type="ECO:0000256" key="12">
    <source>
        <dbReference type="NCBIfam" id="TIGR00416"/>
    </source>
</evidence>
<dbReference type="AlphaFoldDB" id="A0A7L4UST8"/>
<dbReference type="Pfam" id="PF13481">
    <property type="entry name" value="AAA_25"/>
    <property type="match status" value="1"/>
</dbReference>
<dbReference type="InterPro" id="IPR020568">
    <property type="entry name" value="Ribosomal_Su5_D2-typ_SF"/>
</dbReference>
<dbReference type="InterPro" id="IPR041166">
    <property type="entry name" value="Rubredoxin_2"/>
</dbReference>
<keyword evidence="2 11" id="KW-0547">Nucleotide-binding</keyword>
<proteinExistence type="inferred from homology"/>
<dbReference type="Gene3D" id="3.40.50.300">
    <property type="entry name" value="P-loop containing nucleotide triphosphate hydrolases"/>
    <property type="match status" value="1"/>
</dbReference>
<evidence type="ECO:0000256" key="9">
    <source>
        <dbReference type="ARBA" id="ARBA00023125"/>
    </source>
</evidence>
<keyword evidence="5" id="KW-0378">Hydrolase</keyword>
<dbReference type="EMBL" id="QENZ01000003">
    <property type="protein sequence ID" value="PVX52084.1"/>
    <property type="molecule type" value="Genomic_DNA"/>
</dbReference>
<dbReference type="InterPro" id="IPR004504">
    <property type="entry name" value="DNA_repair_RadA"/>
</dbReference>
<dbReference type="PANTHER" id="PTHR32472:SF10">
    <property type="entry name" value="DNA REPAIR PROTEIN RADA-LIKE PROTEIN"/>
    <property type="match status" value="1"/>
</dbReference>
<keyword evidence="3 11" id="KW-0227">DNA damage</keyword>
<dbReference type="GO" id="GO:0016787">
    <property type="term" value="F:hydrolase activity"/>
    <property type="evidence" value="ECO:0007669"/>
    <property type="project" value="UniProtKB-KW"/>
</dbReference>
<dbReference type="InterPro" id="IPR003593">
    <property type="entry name" value="AAA+_ATPase"/>
</dbReference>
<accession>A0A7L4UST8</accession>
<evidence type="ECO:0000256" key="7">
    <source>
        <dbReference type="ARBA" id="ARBA00022840"/>
    </source>
</evidence>
<dbReference type="SMART" id="SM00382">
    <property type="entry name" value="AAA"/>
    <property type="match status" value="1"/>
</dbReference>
<feature type="region of interest" description="Lon-protease-like" evidence="11">
    <location>
        <begin position="349"/>
        <end position="452"/>
    </location>
</feature>
<feature type="short sequence motif" description="RadA KNRFG motif" evidence="11">
    <location>
        <begin position="250"/>
        <end position="254"/>
    </location>
</feature>
<sequence>MAKKKTVFFCTNCGNESPKWEGRCPACGEWNSFKEHTVAPTKTKGRIENNQIQNKAVPLSQTPSETTERIDMKSQELNRVLGGGLVIGSLVLLGGEPGIGKSTLALQVALQLEELKILYVSGEESLQQLALRANRLKHKNDNCLVLAETCIENIIPQVSDTNAELVVIDSIQTLFSETIDAVQGSVTQVRTCASMLMQLAKAKNIPILIIGHVTKDGYIAGPKTLEHMVDTVLQFEGDRHNEFRILRATKNRFGSTSELGIYEMRQEGLREILNPSEILLSQSQEELSGSSVTASMEGDRALLVEIQALVSSAAYGTPQRTSTGFDTRRLNMLLAVLEKRMQFKTLTKDVFINIAGGLKVYDPAIDLSVIISILSSSVDIPVSKSYCFCGEVGLSGEIRPVSKIEQRIKEAEKLGFTKIFIPQGNKKNIKTSTKIEIIGVGKIQQLAKLVFD</sequence>
<comment type="function">
    <text evidence="11">Plays a role in repairing double-strand DNA breaks, probably involving stabilizing or processing branched DNA or blocked replication forks.</text>
</comment>
<keyword evidence="16" id="KW-1185">Reference proteome</keyword>